<dbReference type="EMBL" id="LRGB01001663">
    <property type="protein sequence ID" value="KZS10886.1"/>
    <property type="molecule type" value="Genomic_DNA"/>
</dbReference>
<dbReference type="OrthoDB" id="6425771at2759"/>
<feature type="transmembrane region" description="Helical" evidence="2">
    <location>
        <begin position="182"/>
        <end position="201"/>
    </location>
</feature>
<feature type="transmembrane region" description="Helical" evidence="2">
    <location>
        <begin position="213"/>
        <end position="232"/>
    </location>
</feature>
<protein>
    <recommendedName>
        <fullName evidence="5">Transmembrane protein</fullName>
    </recommendedName>
</protein>
<keyword evidence="2" id="KW-0472">Membrane</keyword>
<evidence type="ECO:0000313" key="4">
    <source>
        <dbReference type="Proteomes" id="UP000076858"/>
    </source>
</evidence>
<gene>
    <name evidence="3" type="ORF">APZ42_024558</name>
</gene>
<evidence type="ECO:0008006" key="5">
    <source>
        <dbReference type="Google" id="ProtNLM"/>
    </source>
</evidence>
<evidence type="ECO:0000256" key="1">
    <source>
        <dbReference type="SAM" id="MobiDB-lite"/>
    </source>
</evidence>
<dbReference type="AlphaFoldDB" id="A0A164TYK8"/>
<keyword evidence="4" id="KW-1185">Reference proteome</keyword>
<feature type="region of interest" description="Disordered" evidence="1">
    <location>
        <begin position="113"/>
        <end position="136"/>
    </location>
</feature>
<name>A0A164TYK8_9CRUS</name>
<evidence type="ECO:0000313" key="3">
    <source>
        <dbReference type="EMBL" id="KZS10886.1"/>
    </source>
</evidence>
<comment type="caution">
    <text evidence="3">The sequence shown here is derived from an EMBL/GenBank/DDBJ whole genome shotgun (WGS) entry which is preliminary data.</text>
</comment>
<evidence type="ECO:0000256" key="2">
    <source>
        <dbReference type="SAM" id="Phobius"/>
    </source>
</evidence>
<reference evidence="3 4" key="1">
    <citation type="submission" date="2016-03" db="EMBL/GenBank/DDBJ databases">
        <title>EvidentialGene: Evidence-directed Construction of Genes on Genomes.</title>
        <authorList>
            <person name="Gilbert D.G."/>
            <person name="Choi J.-H."/>
            <person name="Mockaitis K."/>
            <person name="Colbourne J."/>
            <person name="Pfrender M."/>
        </authorList>
    </citation>
    <scope>NUCLEOTIDE SEQUENCE [LARGE SCALE GENOMIC DNA]</scope>
    <source>
        <strain evidence="3 4">Xinb3</strain>
        <tissue evidence="3">Complete organism</tissue>
    </source>
</reference>
<keyword evidence="2" id="KW-0812">Transmembrane</keyword>
<proteinExistence type="predicted"/>
<accession>A0A164TYK8</accession>
<keyword evidence="2" id="KW-1133">Transmembrane helix</keyword>
<organism evidence="3 4">
    <name type="scientific">Daphnia magna</name>
    <dbReference type="NCBI Taxonomy" id="35525"/>
    <lineage>
        <taxon>Eukaryota</taxon>
        <taxon>Metazoa</taxon>
        <taxon>Ecdysozoa</taxon>
        <taxon>Arthropoda</taxon>
        <taxon>Crustacea</taxon>
        <taxon>Branchiopoda</taxon>
        <taxon>Diplostraca</taxon>
        <taxon>Cladocera</taxon>
        <taxon>Anomopoda</taxon>
        <taxon>Daphniidae</taxon>
        <taxon>Daphnia</taxon>
    </lineage>
</organism>
<sequence length="381" mass="41548">MCEFTTPDGHIETSTVVLSRSSSALHSSFVVCRTDVFSGVCLSFLPKLPKFIEACWPRLQNFKGTMASGVHAVALRLKQAKKKKLLLDQQQQQLGLKPPLDRVTSVRIVEPNRSPRRSCQGWDVTSDVSGTEGRASNVDHRQMADKAYQKWRNKQKIATSLNATVFRKSYIAAGQSNNFDTLLWFGLTVLLTGTIVSFVGLGEKGFRTSYLRLMGPILCGTGLAVVIIRIGICCVNGRKKATTQFYIRDQLAKVVTVQQAVAVRSIQYKSAEGPPGIPSIRIDPSCDSGMMKSSVTAGTDLSPEGSPVLSGENVPLIDIESAEHTSTRNMTIAVIESECISKPADASRPVDFTGNWRKLRDASNSELALNPSSLATHENKS</sequence>
<dbReference type="Proteomes" id="UP000076858">
    <property type="component" value="Unassembled WGS sequence"/>
</dbReference>